<accession>A0A0C3BIF9</accession>
<feature type="transmembrane region" description="Helical" evidence="2">
    <location>
        <begin position="216"/>
        <end position="235"/>
    </location>
</feature>
<dbReference type="PANTHER" id="PTHR34292">
    <property type="entry name" value="OUTER SPORE WALL PROTEIN LDS1"/>
    <property type="match status" value="1"/>
</dbReference>
<evidence type="ECO:0000313" key="4">
    <source>
        <dbReference type="Proteomes" id="UP000054166"/>
    </source>
</evidence>
<feature type="transmembrane region" description="Helical" evidence="2">
    <location>
        <begin position="272"/>
        <end position="292"/>
    </location>
</feature>
<name>A0A0C3BIF9_PILCF</name>
<proteinExistence type="predicted"/>
<dbReference type="InParanoid" id="A0A0C3BIF9"/>
<reference evidence="4" key="2">
    <citation type="submission" date="2015-01" db="EMBL/GenBank/DDBJ databases">
        <title>Evolutionary Origins and Diversification of the Mycorrhizal Mutualists.</title>
        <authorList>
            <consortium name="DOE Joint Genome Institute"/>
            <consortium name="Mycorrhizal Genomics Consortium"/>
            <person name="Kohler A."/>
            <person name="Kuo A."/>
            <person name="Nagy L.G."/>
            <person name="Floudas D."/>
            <person name="Copeland A."/>
            <person name="Barry K.W."/>
            <person name="Cichocki N."/>
            <person name="Veneault-Fourrey C."/>
            <person name="LaButti K."/>
            <person name="Lindquist E.A."/>
            <person name="Lipzen A."/>
            <person name="Lundell T."/>
            <person name="Morin E."/>
            <person name="Murat C."/>
            <person name="Riley R."/>
            <person name="Ohm R."/>
            <person name="Sun H."/>
            <person name="Tunlid A."/>
            <person name="Henrissat B."/>
            <person name="Grigoriev I.V."/>
            <person name="Hibbett D.S."/>
            <person name="Martin F."/>
        </authorList>
    </citation>
    <scope>NUCLEOTIDE SEQUENCE [LARGE SCALE GENOMIC DNA]</scope>
    <source>
        <strain evidence="4">F 1598</strain>
    </source>
</reference>
<evidence type="ECO:0000313" key="3">
    <source>
        <dbReference type="EMBL" id="KIM77117.1"/>
    </source>
</evidence>
<dbReference type="InterPro" id="IPR052786">
    <property type="entry name" value="Spore_wall_assembly"/>
</dbReference>
<dbReference type="STRING" id="765440.A0A0C3BIF9"/>
<evidence type="ECO:0000256" key="2">
    <source>
        <dbReference type="SAM" id="Phobius"/>
    </source>
</evidence>
<keyword evidence="2" id="KW-0812">Transmembrane</keyword>
<sequence length="340" mass="38715">MSVVSSIQRPSNEKLVLQQGDDLPGSFSDPIADPISSNPVPPELERAARRLQFPPSYVIVGIYRLVTDKSLSRPAWDKCKHGTQRGLTVGFAWTCLTFYVQREFIELFLIHSARVTGLSHDTFFGYKIPFSLPTYAAVISLGSQVTLILNFFLRRNIRIARERAWAQTVASRGKGPDFWQPYVEEWEFPPFVDESRRGVILKAFETSMGSFVLRRLILFPVSLYPIIGVFVSAYFKALGTARYLHKPYFESKKMTPHQVAVFIEERKWDYRIFGFTAALLEGLPIIGLMFTISNRIGAAMWAHDLEKRQHFVAAEHLHNPHFSGSTPSPPYDVSHTTKLD</sequence>
<dbReference type="HOGENOM" id="CLU_057756_0_0_1"/>
<protein>
    <submittedName>
        <fullName evidence="3">Uncharacterized protein</fullName>
    </submittedName>
</protein>
<dbReference type="OrthoDB" id="10012223at2759"/>
<dbReference type="EMBL" id="KN833028">
    <property type="protein sequence ID" value="KIM77117.1"/>
    <property type="molecule type" value="Genomic_DNA"/>
</dbReference>
<keyword evidence="2" id="KW-1133">Transmembrane helix</keyword>
<feature type="region of interest" description="Disordered" evidence="1">
    <location>
        <begin position="319"/>
        <end position="340"/>
    </location>
</feature>
<gene>
    <name evidence="3" type="ORF">PILCRDRAFT_825657</name>
</gene>
<dbReference type="Proteomes" id="UP000054166">
    <property type="component" value="Unassembled WGS sequence"/>
</dbReference>
<feature type="transmembrane region" description="Helical" evidence="2">
    <location>
        <begin position="132"/>
        <end position="153"/>
    </location>
</feature>
<keyword evidence="4" id="KW-1185">Reference proteome</keyword>
<evidence type="ECO:0000256" key="1">
    <source>
        <dbReference type="SAM" id="MobiDB-lite"/>
    </source>
</evidence>
<keyword evidence="2" id="KW-0472">Membrane</keyword>
<dbReference type="AlphaFoldDB" id="A0A0C3BIF9"/>
<reference evidence="3 4" key="1">
    <citation type="submission" date="2014-04" db="EMBL/GenBank/DDBJ databases">
        <authorList>
            <consortium name="DOE Joint Genome Institute"/>
            <person name="Kuo A."/>
            <person name="Tarkka M."/>
            <person name="Buscot F."/>
            <person name="Kohler A."/>
            <person name="Nagy L.G."/>
            <person name="Floudas D."/>
            <person name="Copeland A."/>
            <person name="Barry K.W."/>
            <person name="Cichocki N."/>
            <person name="Veneault-Fourrey C."/>
            <person name="LaButti K."/>
            <person name="Lindquist E.A."/>
            <person name="Lipzen A."/>
            <person name="Lundell T."/>
            <person name="Morin E."/>
            <person name="Murat C."/>
            <person name="Sun H."/>
            <person name="Tunlid A."/>
            <person name="Henrissat B."/>
            <person name="Grigoriev I.V."/>
            <person name="Hibbett D.S."/>
            <person name="Martin F."/>
            <person name="Nordberg H.P."/>
            <person name="Cantor M.N."/>
            <person name="Hua S.X."/>
        </authorList>
    </citation>
    <scope>NUCLEOTIDE SEQUENCE [LARGE SCALE GENOMIC DNA]</scope>
    <source>
        <strain evidence="3 4">F 1598</strain>
    </source>
</reference>
<organism evidence="3 4">
    <name type="scientific">Piloderma croceum (strain F 1598)</name>
    <dbReference type="NCBI Taxonomy" id="765440"/>
    <lineage>
        <taxon>Eukaryota</taxon>
        <taxon>Fungi</taxon>
        <taxon>Dikarya</taxon>
        <taxon>Basidiomycota</taxon>
        <taxon>Agaricomycotina</taxon>
        <taxon>Agaricomycetes</taxon>
        <taxon>Agaricomycetidae</taxon>
        <taxon>Atheliales</taxon>
        <taxon>Atheliaceae</taxon>
        <taxon>Piloderma</taxon>
    </lineage>
</organism>
<dbReference type="PANTHER" id="PTHR34292:SF2">
    <property type="entry name" value="OUTER SPORE WALL PROTEIN LDS1"/>
    <property type="match status" value="1"/>
</dbReference>